<keyword evidence="4" id="KW-1185">Reference proteome</keyword>
<organism evidence="3 4">
    <name type="scientific">Vigna unguiculata</name>
    <name type="common">Cowpea</name>
    <dbReference type="NCBI Taxonomy" id="3917"/>
    <lineage>
        <taxon>Eukaryota</taxon>
        <taxon>Viridiplantae</taxon>
        <taxon>Streptophyta</taxon>
        <taxon>Embryophyta</taxon>
        <taxon>Tracheophyta</taxon>
        <taxon>Spermatophyta</taxon>
        <taxon>Magnoliopsida</taxon>
        <taxon>eudicotyledons</taxon>
        <taxon>Gunneridae</taxon>
        <taxon>Pentapetalae</taxon>
        <taxon>rosids</taxon>
        <taxon>fabids</taxon>
        <taxon>Fabales</taxon>
        <taxon>Fabaceae</taxon>
        <taxon>Papilionoideae</taxon>
        <taxon>50 kb inversion clade</taxon>
        <taxon>NPAAA clade</taxon>
        <taxon>indigoferoid/millettioid clade</taxon>
        <taxon>Phaseoleae</taxon>
        <taxon>Vigna</taxon>
    </lineage>
</organism>
<proteinExistence type="predicted"/>
<accession>A0A4D6LUT0</accession>
<sequence length="844" mass="95131">MKSEEEEAEKEEKLGEKLRRGVLVGKSRGPSTPFPSWLSLTHTNKHIRDHSLSSRKLAAALWEFNHSFPLFQMHRSAANHAPPPAAAAAAAPDPRHRRHHYILHKDKALHISNFLADASPSSPDQPASASSLRRHIAASLMQQHQHRAIERNNHALQPLSPASYGSSMEMTPYNPGATPSSSLEFKGRIGEPHYSLKTSTELLKVLNRIWSLEEQHASNISLIKALKSELDHSRIRIKELLRDRQADRHEVDDLMKQIAEDKLVRKSKEQDRLHAAVQSVRDELEDERKLRKRSESIHRKLARDLSEVKSSLTNALKELDQERTRRKLLEELCDEFARGINEYEREVHSLNHKSDKDWIQRADHDRLILHISESWLDERMQMQLEAAQNGFMDKSIVDKLSLEIETFLRAKQNSRSTENIVVRNRRNSLESVPLNDAVSAPQVGGDDDDSVGSDSNCFELNKPSNKGSKVHEEEAVDKHFEDTLKTNHTKKKPIPREGLKHRSPSSLQVKFEEQMAWAMSSDSHKKSHSIDADKGKTTDTKAVEGTLSEKCEHFEINEDDDSERKMNPTELHSSSKNHIIDNLIRGQLMASEGGNMHAENNYGEASCSNAGWRNQASPVKQWMAKLGSQDLDVSEASKVPSGSKENNTLKAKLLEARSKGQRSRLKALKGDKGFFEKDLIANIKRFRSGDIRQEKEINGPNSAGPNLEIQLSARVYTKKSETQTASLMAASFRWILQLHKDVPKAARFYSEGLDFTINVCSLRWAELQSGSLKLALMHSSHDQATAQKAYSSLLSFTVTDMNSTVTKLMALGAELDGPIKYEIHGKVAAMRCIDGHVLGLYEPV</sequence>
<dbReference type="PANTHER" id="PTHR31071:SF59">
    <property type="entry name" value="INTRACELLULAR PROTEIN TRANSPORTER USO1-LIKE PROTEIN"/>
    <property type="match status" value="1"/>
</dbReference>
<feature type="coiled-coil region" evidence="1">
    <location>
        <begin position="302"/>
        <end position="346"/>
    </location>
</feature>
<dbReference type="InterPro" id="IPR029068">
    <property type="entry name" value="Glyas_Bleomycin-R_OHBP_Dase"/>
</dbReference>
<evidence type="ECO:0000256" key="1">
    <source>
        <dbReference type="SAM" id="Coils"/>
    </source>
</evidence>
<dbReference type="Proteomes" id="UP000501690">
    <property type="component" value="Linkage Group LG4"/>
</dbReference>
<keyword evidence="1" id="KW-0175">Coiled coil</keyword>
<dbReference type="Gene3D" id="3.10.180.10">
    <property type="entry name" value="2,3-Dihydroxybiphenyl 1,2-Dioxygenase, domain 1"/>
    <property type="match status" value="1"/>
</dbReference>
<dbReference type="AlphaFoldDB" id="A0A4D6LUT0"/>
<reference evidence="3 4" key="1">
    <citation type="submission" date="2019-04" db="EMBL/GenBank/DDBJ databases">
        <title>An improved genome assembly and genetic linkage map for asparagus bean, Vigna unguiculata ssp. sesquipedialis.</title>
        <authorList>
            <person name="Xia Q."/>
            <person name="Zhang R."/>
            <person name="Dong Y."/>
        </authorList>
    </citation>
    <scope>NUCLEOTIDE SEQUENCE [LARGE SCALE GENOMIC DNA]</scope>
    <source>
        <tissue evidence="3">Leaf</tissue>
    </source>
</reference>
<feature type="compositionally biased region" description="Basic and acidic residues" evidence="2">
    <location>
        <begin position="522"/>
        <end position="539"/>
    </location>
</feature>
<evidence type="ECO:0000313" key="4">
    <source>
        <dbReference type="Proteomes" id="UP000501690"/>
    </source>
</evidence>
<dbReference type="EMBL" id="CP039348">
    <property type="protein sequence ID" value="QCD91704.1"/>
    <property type="molecule type" value="Genomic_DNA"/>
</dbReference>
<dbReference type="GO" id="GO:0051213">
    <property type="term" value="F:dioxygenase activity"/>
    <property type="evidence" value="ECO:0007669"/>
    <property type="project" value="UniProtKB-KW"/>
</dbReference>
<keyword evidence="3" id="KW-0223">Dioxygenase</keyword>
<feature type="region of interest" description="Disordered" evidence="2">
    <location>
        <begin position="432"/>
        <end position="454"/>
    </location>
</feature>
<dbReference type="SUPFAM" id="SSF54593">
    <property type="entry name" value="Glyoxalase/Bleomycin resistance protein/Dihydroxybiphenyl dioxygenase"/>
    <property type="match status" value="1"/>
</dbReference>
<dbReference type="PANTHER" id="PTHR31071">
    <property type="entry name" value="GB|AAF24581.1"/>
    <property type="match status" value="1"/>
</dbReference>
<feature type="coiled-coil region" evidence="1">
    <location>
        <begin position="223"/>
        <end position="257"/>
    </location>
</feature>
<protein>
    <submittedName>
        <fullName evidence="3">Glyoxalase/Bleomycin resistance protein/Dihydroxybiphenyl dioxygenase</fullName>
    </submittedName>
</protein>
<evidence type="ECO:0000313" key="3">
    <source>
        <dbReference type="EMBL" id="QCD91704.1"/>
    </source>
</evidence>
<name>A0A4D6LUT0_VIGUN</name>
<gene>
    <name evidence="3" type="ORF">DEO72_LG4g2671</name>
</gene>
<dbReference type="InterPro" id="IPR043424">
    <property type="entry name" value="BLT-like"/>
</dbReference>
<evidence type="ECO:0000256" key="2">
    <source>
        <dbReference type="SAM" id="MobiDB-lite"/>
    </source>
</evidence>
<feature type="region of interest" description="Disordered" evidence="2">
    <location>
        <begin position="520"/>
        <end position="539"/>
    </location>
</feature>
<keyword evidence="3" id="KW-0560">Oxidoreductase</keyword>